<dbReference type="CDD" id="cd00614">
    <property type="entry name" value="CGS_like"/>
    <property type="match status" value="1"/>
</dbReference>
<comment type="cofactor">
    <cofactor evidence="1 3">
        <name>pyridoxal 5'-phosphate</name>
        <dbReference type="ChEBI" id="CHEBI:597326"/>
    </cofactor>
</comment>
<dbReference type="InterPro" id="IPR054542">
    <property type="entry name" value="Cys_met_metab_PP"/>
</dbReference>
<dbReference type="InterPro" id="IPR000277">
    <property type="entry name" value="Cys/Met-Metab_PyrdxlP-dep_enz"/>
</dbReference>
<dbReference type="GO" id="GO:0005737">
    <property type="term" value="C:cytoplasm"/>
    <property type="evidence" value="ECO:0007669"/>
    <property type="project" value="TreeGrafter"/>
</dbReference>
<dbReference type="Gene3D" id="3.40.640.10">
    <property type="entry name" value="Type I PLP-dependent aspartate aminotransferase-like (Major domain)"/>
    <property type="match status" value="1"/>
</dbReference>
<dbReference type="FunFam" id="3.40.640.10:FF:000046">
    <property type="entry name" value="Cystathionine gamma-lyase"/>
    <property type="match status" value="1"/>
</dbReference>
<dbReference type="Gene3D" id="3.90.1150.10">
    <property type="entry name" value="Aspartate Aminotransferase, domain 1"/>
    <property type="match status" value="1"/>
</dbReference>
<sequence length="495" mass="52802">MPQPIKVHSQHPPGGRCTLYALYAEELSFCLGLDRRVVHTDRRDAHGEGFPALLVKGVALQPSDGVILSPEDICAALASAGLDLSAVPDLAARLEAIQERFLEGVECNDKSEGLSTRCIHAGEIKDAHGSPHTPIYTTTTFKFDSTADLLDVVEGRKAGSLYTRYGLNPTLFSLEEKLAALEGAEAAWVFSSGMAAEASLFFAHGRKGVVCIGDAYGGTMELLSSQLPELGIPTYFLLGSELDGLKTYLEAGASLVFFETPTNPTLEVLDIRKICAIAHEHGALVAVDNTFASPVNQSPLALGADFVVHSATKYLGGHSDITAGALMGSKHLLASVWGWRKNLGQMPAPETASLLARSLRTLVVRVERQNATAQVVAKVMSRHPKVARVLYPGLPDFPGHGVARSQMQGFGGMLTIEVKGAYEDAVRAVDKLKLFAIAPSLGGVESLVTMPVTTTHHGLATEERVRRGISDTMIRLSIGLEDAADLIADLEQAFG</sequence>
<protein>
    <submittedName>
        <fullName evidence="4">Cystathionine gamma-synthase</fullName>
    </submittedName>
</protein>
<evidence type="ECO:0000313" key="5">
    <source>
        <dbReference type="Proteomes" id="UP000015559"/>
    </source>
</evidence>
<proteinExistence type="inferred from homology"/>
<evidence type="ECO:0000256" key="2">
    <source>
        <dbReference type="ARBA" id="ARBA00022898"/>
    </source>
</evidence>
<dbReference type="Proteomes" id="UP000015559">
    <property type="component" value="Chromosome"/>
</dbReference>
<dbReference type="GO" id="GO:0009086">
    <property type="term" value="P:methionine biosynthetic process"/>
    <property type="evidence" value="ECO:0007669"/>
    <property type="project" value="UniProtKB-ARBA"/>
</dbReference>
<organism evidence="4 5">
    <name type="scientific">Sulfuricella denitrificans (strain DSM 22764 / NBRC 105220 / skB26)</name>
    <dbReference type="NCBI Taxonomy" id="1163617"/>
    <lineage>
        <taxon>Bacteria</taxon>
        <taxon>Pseudomonadati</taxon>
        <taxon>Pseudomonadota</taxon>
        <taxon>Betaproteobacteria</taxon>
        <taxon>Nitrosomonadales</taxon>
        <taxon>Sulfuricellaceae</taxon>
        <taxon>Sulfuricella</taxon>
    </lineage>
</organism>
<dbReference type="eggNOG" id="COG0626">
    <property type="taxonomic scope" value="Bacteria"/>
</dbReference>
<evidence type="ECO:0000256" key="1">
    <source>
        <dbReference type="ARBA" id="ARBA00001933"/>
    </source>
</evidence>
<dbReference type="InterPro" id="IPR015422">
    <property type="entry name" value="PyrdxlP-dep_Trfase_small"/>
</dbReference>
<dbReference type="EMBL" id="AP013066">
    <property type="protein sequence ID" value="BAN33996.1"/>
    <property type="molecule type" value="Genomic_DNA"/>
</dbReference>
<evidence type="ECO:0000313" key="4">
    <source>
        <dbReference type="EMBL" id="BAN33996.1"/>
    </source>
</evidence>
<dbReference type="PROSITE" id="PS00868">
    <property type="entry name" value="CYS_MET_METAB_PP"/>
    <property type="match status" value="1"/>
</dbReference>
<dbReference type="InterPro" id="IPR015424">
    <property type="entry name" value="PyrdxlP-dep_Trfase"/>
</dbReference>
<accession>S6AE46</accession>
<keyword evidence="2 3" id="KW-0663">Pyridoxal phosphate</keyword>
<dbReference type="GO" id="GO:0030170">
    <property type="term" value="F:pyridoxal phosphate binding"/>
    <property type="evidence" value="ECO:0007669"/>
    <property type="project" value="InterPro"/>
</dbReference>
<dbReference type="SUPFAM" id="SSF53383">
    <property type="entry name" value="PLP-dependent transferases"/>
    <property type="match status" value="1"/>
</dbReference>
<dbReference type="GO" id="GO:0016846">
    <property type="term" value="F:carbon-sulfur lyase activity"/>
    <property type="evidence" value="ECO:0007669"/>
    <property type="project" value="TreeGrafter"/>
</dbReference>
<dbReference type="PANTHER" id="PTHR11808:SF86">
    <property type="entry name" value="METHIONINE GAMMA-LYASE"/>
    <property type="match status" value="1"/>
</dbReference>
<name>S6AE46_SULDS</name>
<evidence type="ECO:0000256" key="3">
    <source>
        <dbReference type="RuleBase" id="RU362118"/>
    </source>
</evidence>
<dbReference type="Pfam" id="PF01053">
    <property type="entry name" value="Cys_Met_Meta_PP"/>
    <property type="match status" value="1"/>
</dbReference>
<comment type="similarity">
    <text evidence="3">Belongs to the trans-sulfuration enzymes family.</text>
</comment>
<dbReference type="HOGENOM" id="CLU_018986_2_0_4"/>
<keyword evidence="5" id="KW-1185">Reference proteome</keyword>
<gene>
    <name evidence="4" type="ORF">SCD_n00147</name>
</gene>
<dbReference type="InterPro" id="IPR015421">
    <property type="entry name" value="PyrdxlP-dep_Trfase_major"/>
</dbReference>
<dbReference type="GO" id="GO:0019346">
    <property type="term" value="P:transsulfuration"/>
    <property type="evidence" value="ECO:0007669"/>
    <property type="project" value="InterPro"/>
</dbReference>
<dbReference type="KEGG" id="sdr:SCD_n00147"/>
<dbReference type="FunFam" id="3.90.1150.10:FF:000033">
    <property type="entry name" value="Cystathionine gamma-synthase"/>
    <property type="match status" value="1"/>
</dbReference>
<dbReference type="STRING" id="1163617.SCD_n00147"/>
<dbReference type="AlphaFoldDB" id="S6AE46"/>
<reference evidence="4 5" key="1">
    <citation type="journal article" date="2012" name="Appl. Environ. Microbiol.">
        <title>Draft genome sequence of a psychrotolerant sulfur-oxidizing bacterium, Sulfuricella denitrificans skB26, and proteomic insights into cold adaptation.</title>
        <authorList>
            <person name="Watanabe T."/>
            <person name="Kojima H."/>
            <person name="Fukui M."/>
        </authorList>
    </citation>
    <scope>NUCLEOTIDE SEQUENCE [LARGE SCALE GENOMIC DNA]</scope>
    <source>
        <strain evidence="5">skB26</strain>
    </source>
</reference>
<dbReference type="RefSeq" id="WP_009207058.1">
    <property type="nucleotide sequence ID" value="NC_022357.1"/>
</dbReference>
<dbReference type="PANTHER" id="PTHR11808">
    <property type="entry name" value="TRANS-SULFURATION ENZYME FAMILY MEMBER"/>
    <property type="match status" value="1"/>
</dbReference>